<evidence type="ECO:0000313" key="4">
    <source>
        <dbReference type="Proteomes" id="UP001249851"/>
    </source>
</evidence>
<feature type="domain" description="Peptidase M16 C-terminal" evidence="2">
    <location>
        <begin position="181"/>
        <end position="332"/>
    </location>
</feature>
<dbReference type="PANTHER" id="PTHR43016:SF16">
    <property type="entry name" value="METALLOPROTEASE, PUTATIVE (AFU_ORTHOLOGUE AFUA_4G07610)-RELATED"/>
    <property type="match status" value="1"/>
</dbReference>
<comment type="caution">
    <text evidence="3">The sequence shown here is derived from an EMBL/GenBank/DDBJ whole genome shotgun (WGS) entry which is preliminary data.</text>
</comment>
<keyword evidence="4" id="KW-1185">Reference proteome</keyword>
<dbReference type="Pfam" id="PF00675">
    <property type="entry name" value="Peptidase_M16"/>
    <property type="match status" value="1"/>
</dbReference>
<gene>
    <name evidence="3" type="ORF">P5673_010433</name>
</gene>
<dbReference type="FunFam" id="3.30.830.10:FF:000015">
    <property type="entry name" value="Putative zinc metalloprotease"/>
    <property type="match status" value="1"/>
</dbReference>
<dbReference type="InterPro" id="IPR007863">
    <property type="entry name" value="Peptidase_M16_C"/>
</dbReference>
<sequence length="902" mass="101686">MAEHFDCLSSFLVLDSIPVEKYRSKRTGINFCFAKVPGPLVNGFLCLATEAHDDDGLPHTLEHLVFMGSENYPYKGLLDLLANRCLAQGTNAWTATDHTAYTMETAGSEGFLNLLPIYLDHVLYPTLTESAYITEVHHVNGEGEDAGVVYCEMQGRENTESSRTFLNFSREMYPGHCGYKVCNYHQQFYRPENLCVIITGQIDPKKKALPPYERPWQSSVPPVSQNVEKVVKFPTEDEESGSILFGFRGPPGMDRYSVSAVSVMLDYLSDTSIAPLQRELVEIQDPFCSDISCDVLEFSETSLFLKAANVPFEKLSATKDKIKEVLGNIADGKEAIDMKRMSVVIHRKILETKDKFEKNPHDTFADIIIGDFLYSSKQEEFKARANVIQDLEKLQNEPVNFWVSCLNKYFVLSPSVVIVGQPSAKLMTKMSETEKKRVAEQRTALGEEGLKIKRQRLDKATQDNEVEPPPEIVTSLPVPSTSSISFHPIKMFSNRRQDGCSHAELEAVKFPVTEIPYAFQLDHVSTLFVKLSVLLDTAVVPEELKPYLCLYLEVLFESPILRDGVEKYEKGVHWLHELLFKTQFTKDRLEIVGRKMMNDVARMKRQGRGVARTLIRDIAFTKANMVRQYSFLNKLLSDLETNSVEVIGKVEKLRSLLTHPSNLRVHVVADVNRLPDNPHVLWKTKLLPNSSLEIPKKVSSFLAANPVHGKIAGVGSVESSFLYQVTHCVESFDHPDLAAIMVFLECLTTLEGPIWRQVRGLGLMRVNPENGLLYLQLIKSTHLVKAYKKTQEIVNGHLSGEMEFDAGELESAISSVIFEIIEREKSISSAASQSLVSQFKNVSPDYNKVGREYVAPLFDPTRSSFAVCCHPSKVDEIREEFGSINKPLKVVKSLEEEFTWPC</sequence>
<evidence type="ECO:0000259" key="1">
    <source>
        <dbReference type="Pfam" id="PF00675"/>
    </source>
</evidence>
<dbReference type="InterPro" id="IPR011249">
    <property type="entry name" value="Metalloenz_LuxS/M16"/>
</dbReference>
<reference evidence="3" key="1">
    <citation type="journal article" date="2023" name="G3 (Bethesda)">
        <title>Whole genome assembly and annotation of the endangered Caribbean coral Acropora cervicornis.</title>
        <authorList>
            <person name="Selwyn J.D."/>
            <person name="Vollmer S.V."/>
        </authorList>
    </citation>
    <scope>NUCLEOTIDE SEQUENCE</scope>
    <source>
        <strain evidence="3">K2</strain>
    </source>
</reference>
<proteinExistence type="predicted"/>
<accession>A0AAD9QRB5</accession>
<evidence type="ECO:0000313" key="3">
    <source>
        <dbReference type="EMBL" id="KAK2566092.1"/>
    </source>
</evidence>
<dbReference type="Gene3D" id="3.30.830.10">
    <property type="entry name" value="Metalloenzyme, LuxS/M16 peptidase-like"/>
    <property type="match status" value="4"/>
</dbReference>
<dbReference type="Pfam" id="PF05193">
    <property type="entry name" value="Peptidase_M16_C"/>
    <property type="match status" value="1"/>
</dbReference>
<dbReference type="SUPFAM" id="SSF63411">
    <property type="entry name" value="LuxS/MPP-like metallohydrolase"/>
    <property type="match status" value="4"/>
</dbReference>
<reference evidence="3" key="2">
    <citation type="journal article" date="2023" name="Science">
        <title>Genomic signatures of disease resistance in endangered staghorn corals.</title>
        <authorList>
            <person name="Vollmer S.V."/>
            <person name="Selwyn J.D."/>
            <person name="Despard B.A."/>
            <person name="Roesel C.L."/>
        </authorList>
    </citation>
    <scope>NUCLEOTIDE SEQUENCE</scope>
    <source>
        <strain evidence="3">K2</strain>
    </source>
</reference>
<evidence type="ECO:0008006" key="5">
    <source>
        <dbReference type="Google" id="ProtNLM"/>
    </source>
</evidence>
<dbReference type="EMBL" id="JARQWQ010000018">
    <property type="protein sequence ID" value="KAK2566092.1"/>
    <property type="molecule type" value="Genomic_DNA"/>
</dbReference>
<name>A0AAD9QRB5_ACRCE</name>
<dbReference type="InterPro" id="IPR011765">
    <property type="entry name" value="Pept_M16_N"/>
</dbReference>
<dbReference type="Proteomes" id="UP001249851">
    <property type="component" value="Unassembled WGS sequence"/>
</dbReference>
<protein>
    <recommendedName>
        <fullName evidence="5">Presequence protease, mitochondrial</fullName>
    </recommendedName>
</protein>
<dbReference type="GO" id="GO:0046872">
    <property type="term" value="F:metal ion binding"/>
    <property type="evidence" value="ECO:0007669"/>
    <property type="project" value="InterPro"/>
</dbReference>
<evidence type="ECO:0000259" key="2">
    <source>
        <dbReference type="Pfam" id="PF05193"/>
    </source>
</evidence>
<dbReference type="FunFam" id="3.30.830.10:FF:000031">
    <property type="entry name" value="Putative zinc metalloprotease"/>
    <property type="match status" value="1"/>
</dbReference>
<feature type="domain" description="Peptidase M16 N-terminal" evidence="1">
    <location>
        <begin position="50"/>
        <end position="142"/>
    </location>
</feature>
<dbReference type="PANTHER" id="PTHR43016">
    <property type="entry name" value="PRESEQUENCE PROTEASE"/>
    <property type="match status" value="1"/>
</dbReference>
<dbReference type="AlphaFoldDB" id="A0AAD9QRB5"/>
<organism evidence="3 4">
    <name type="scientific">Acropora cervicornis</name>
    <name type="common">Staghorn coral</name>
    <dbReference type="NCBI Taxonomy" id="6130"/>
    <lineage>
        <taxon>Eukaryota</taxon>
        <taxon>Metazoa</taxon>
        <taxon>Cnidaria</taxon>
        <taxon>Anthozoa</taxon>
        <taxon>Hexacorallia</taxon>
        <taxon>Scleractinia</taxon>
        <taxon>Astrocoeniina</taxon>
        <taxon>Acroporidae</taxon>
        <taxon>Acropora</taxon>
    </lineage>
</organism>